<evidence type="ECO:0000313" key="2">
    <source>
        <dbReference type="EMBL" id="USG62425.1"/>
    </source>
</evidence>
<organism evidence="2 3">
    <name type="scientific">Sneathiella marina</name>
    <dbReference type="NCBI Taxonomy" id="2950108"/>
    <lineage>
        <taxon>Bacteria</taxon>
        <taxon>Pseudomonadati</taxon>
        <taxon>Pseudomonadota</taxon>
        <taxon>Alphaproteobacteria</taxon>
        <taxon>Sneathiellales</taxon>
        <taxon>Sneathiellaceae</taxon>
        <taxon>Sneathiella</taxon>
    </lineage>
</organism>
<keyword evidence="3" id="KW-1185">Reference proteome</keyword>
<name>A0ABY4W9I6_9PROT</name>
<dbReference type="EMBL" id="CP098747">
    <property type="protein sequence ID" value="USG62425.1"/>
    <property type="molecule type" value="Genomic_DNA"/>
</dbReference>
<dbReference type="Proteomes" id="UP001056291">
    <property type="component" value="Chromosome"/>
</dbReference>
<gene>
    <name evidence="2" type="ORF">NBZ79_05470</name>
</gene>
<protein>
    <submittedName>
        <fullName evidence="2">Carboxypeptidase-like regulatory domain-containing protein</fullName>
    </submittedName>
</protein>
<sequence length="346" mass="37828">MNNWLYAGLFCLFLLAPFPVAEASTLEGIVLDSKSGQPVQGVTIRVNASGQELELLHPTGADGSFTIRLPELFSDDQLDTWSLALTFSAPNYGPRTQVRRSQTRGVFEFPRMSILLEPTSGIWNLPAGLRQQLQALKSTDGNALFVAPYIISEEVKQRLPANFAKILNFNIRRGISTHLQSLDLEKIPEDVSILALPLELEQSNAAQLRVIGAELNALALVGGLGSIGQDTGGTPVTELSTEFIIIPELTGFNPGTIYIDDQLIGIPLNPTTLYKGMDELWGRNTVLAISALETKRGLSNNDKDKLMLARSYLVAERAEIGGDNTVLLRQINTLIAYIDENLARLN</sequence>
<evidence type="ECO:0000256" key="1">
    <source>
        <dbReference type="SAM" id="SignalP"/>
    </source>
</evidence>
<feature type="chain" id="PRO_5045543133" evidence="1">
    <location>
        <begin position="24"/>
        <end position="346"/>
    </location>
</feature>
<evidence type="ECO:0000313" key="3">
    <source>
        <dbReference type="Proteomes" id="UP001056291"/>
    </source>
</evidence>
<dbReference type="Gene3D" id="2.60.40.1120">
    <property type="entry name" value="Carboxypeptidase-like, regulatory domain"/>
    <property type="match status" value="1"/>
</dbReference>
<proteinExistence type="predicted"/>
<accession>A0ABY4W9I6</accession>
<keyword evidence="1" id="KW-0732">Signal</keyword>
<dbReference type="RefSeq" id="WP_251936146.1">
    <property type="nucleotide sequence ID" value="NZ_CP098747.1"/>
</dbReference>
<reference evidence="2" key="1">
    <citation type="submission" date="2022-06" db="EMBL/GenBank/DDBJ databases">
        <title>Sneathiella actinostolidae sp. nov., isolated from a sea anemonein the Western Pacific Ocean.</title>
        <authorList>
            <person name="Wei M.J."/>
        </authorList>
    </citation>
    <scope>NUCLEOTIDE SEQUENCE</scope>
    <source>
        <strain evidence="2">PHK-P5</strain>
    </source>
</reference>
<dbReference type="SUPFAM" id="SSF49464">
    <property type="entry name" value="Carboxypeptidase regulatory domain-like"/>
    <property type="match status" value="1"/>
</dbReference>
<dbReference type="InterPro" id="IPR008969">
    <property type="entry name" value="CarboxyPept-like_regulatory"/>
</dbReference>
<feature type="signal peptide" evidence="1">
    <location>
        <begin position="1"/>
        <end position="23"/>
    </location>
</feature>